<evidence type="ECO:0000259" key="2">
    <source>
        <dbReference type="PROSITE" id="PS00028"/>
    </source>
</evidence>
<keyword evidence="4" id="KW-1185">Reference proteome</keyword>
<feature type="domain" description="C2H2-type" evidence="2">
    <location>
        <begin position="409"/>
        <end position="431"/>
    </location>
</feature>
<name>A0A2U1NZK8_ARTAN</name>
<feature type="compositionally biased region" description="Low complexity" evidence="1">
    <location>
        <begin position="371"/>
        <end position="381"/>
    </location>
</feature>
<proteinExistence type="predicted"/>
<sequence length="537" mass="59422">MKCNLKNNVGKNRDHLSENPNRNKTSIVPGCDPRRIDEPSLSNSVDVSSSSADPSIFSCDNAYSGPVMLDFGLKTIHHLPCEYLGFNKENDSITARELRLRDADRTNQTAPSLPTFFSGRRLKRSNVADKVTHKRRKKIQGANECCNIQDVDSVVKDCPQSAINANDTNQINGRCFSPTTSQVTSLNVVRGCTQQAHSHESTQTSVNNASLPLNASTSDFTQSLYINEKRKAPANMTARSVRRRLSTSSSTYGSSNDLSTSSSACGFNNAFQNDGDHRDSHTTKGVDSSDNPLLPVDQRSTRFSQPSADAAVALQHSDQQCDLHRTEGASNNNANPSQTTPTTYLAEPLHSSTRRKAPAYVGTRSVRRRLSTSSSQSTSFEHTSHQSDVHRSEDQSLLYEDLGDYNERCRYCNAAFWHGERLKGHRDATYHLCCGGEIVEGLIEFLDTHNELVQVFRTARDKCAENDVPEFKVRLYNGNGARGYELPTSQAIGAIRWASKEDKQASSVIHVAPISAHLRLWTTRVSYKVDDTIGKSK</sequence>
<feature type="compositionally biased region" description="Polar residues" evidence="1">
    <location>
        <begin position="328"/>
        <end position="343"/>
    </location>
</feature>
<dbReference type="AlphaFoldDB" id="A0A2U1NZK8"/>
<gene>
    <name evidence="3" type="ORF">CTI12_AA210600</name>
</gene>
<dbReference type="PROSITE" id="PS00028">
    <property type="entry name" value="ZINC_FINGER_C2H2_1"/>
    <property type="match status" value="1"/>
</dbReference>
<reference evidence="3 4" key="1">
    <citation type="journal article" date="2018" name="Mol. Plant">
        <title>The genome of Artemisia annua provides insight into the evolution of Asteraceae family and artemisinin biosynthesis.</title>
        <authorList>
            <person name="Shen Q."/>
            <person name="Zhang L."/>
            <person name="Liao Z."/>
            <person name="Wang S."/>
            <person name="Yan T."/>
            <person name="Shi P."/>
            <person name="Liu M."/>
            <person name="Fu X."/>
            <person name="Pan Q."/>
            <person name="Wang Y."/>
            <person name="Lv Z."/>
            <person name="Lu X."/>
            <person name="Zhang F."/>
            <person name="Jiang W."/>
            <person name="Ma Y."/>
            <person name="Chen M."/>
            <person name="Hao X."/>
            <person name="Li L."/>
            <person name="Tang Y."/>
            <person name="Lv G."/>
            <person name="Zhou Y."/>
            <person name="Sun X."/>
            <person name="Brodelius P.E."/>
            <person name="Rose J.K.C."/>
            <person name="Tang K."/>
        </authorList>
    </citation>
    <scope>NUCLEOTIDE SEQUENCE [LARGE SCALE GENOMIC DNA]</scope>
    <source>
        <strain evidence="4">cv. Huhao1</strain>
        <tissue evidence="3">Leaf</tissue>
    </source>
</reference>
<feature type="compositionally biased region" description="Low complexity" evidence="1">
    <location>
        <begin position="39"/>
        <end position="53"/>
    </location>
</feature>
<feature type="region of interest" description="Disordered" evidence="1">
    <location>
        <begin position="231"/>
        <end position="393"/>
    </location>
</feature>
<dbReference type="Proteomes" id="UP000245207">
    <property type="component" value="Unassembled WGS sequence"/>
</dbReference>
<feature type="compositionally biased region" description="Basic and acidic residues" evidence="1">
    <location>
        <begin position="274"/>
        <end position="284"/>
    </location>
</feature>
<dbReference type="OrthoDB" id="593179at2759"/>
<comment type="caution">
    <text evidence="3">The sequence shown here is derived from an EMBL/GenBank/DDBJ whole genome shotgun (WGS) entry which is preliminary data.</text>
</comment>
<dbReference type="EMBL" id="PKPP01001924">
    <property type="protein sequence ID" value="PWA78918.1"/>
    <property type="molecule type" value="Genomic_DNA"/>
</dbReference>
<protein>
    <recommendedName>
        <fullName evidence="2">C2H2-type domain-containing protein</fullName>
    </recommendedName>
</protein>
<evidence type="ECO:0000313" key="4">
    <source>
        <dbReference type="Proteomes" id="UP000245207"/>
    </source>
</evidence>
<feature type="region of interest" description="Disordered" evidence="1">
    <location>
        <begin position="1"/>
        <end position="53"/>
    </location>
</feature>
<accession>A0A2U1NZK8</accession>
<evidence type="ECO:0000313" key="3">
    <source>
        <dbReference type="EMBL" id="PWA78918.1"/>
    </source>
</evidence>
<organism evidence="3 4">
    <name type="scientific">Artemisia annua</name>
    <name type="common">Sweet wormwood</name>
    <dbReference type="NCBI Taxonomy" id="35608"/>
    <lineage>
        <taxon>Eukaryota</taxon>
        <taxon>Viridiplantae</taxon>
        <taxon>Streptophyta</taxon>
        <taxon>Embryophyta</taxon>
        <taxon>Tracheophyta</taxon>
        <taxon>Spermatophyta</taxon>
        <taxon>Magnoliopsida</taxon>
        <taxon>eudicotyledons</taxon>
        <taxon>Gunneridae</taxon>
        <taxon>Pentapetalae</taxon>
        <taxon>asterids</taxon>
        <taxon>campanulids</taxon>
        <taxon>Asterales</taxon>
        <taxon>Asteraceae</taxon>
        <taxon>Asteroideae</taxon>
        <taxon>Anthemideae</taxon>
        <taxon>Artemisiinae</taxon>
        <taxon>Artemisia</taxon>
    </lineage>
</organism>
<feature type="compositionally biased region" description="Basic and acidic residues" evidence="1">
    <location>
        <begin position="382"/>
        <end position="393"/>
    </location>
</feature>
<evidence type="ECO:0000256" key="1">
    <source>
        <dbReference type="SAM" id="MobiDB-lite"/>
    </source>
</evidence>
<feature type="compositionally biased region" description="Polar residues" evidence="1">
    <location>
        <begin position="1"/>
        <end position="10"/>
    </location>
</feature>
<feature type="compositionally biased region" description="Low complexity" evidence="1">
    <location>
        <begin position="246"/>
        <end position="263"/>
    </location>
</feature>
<dbReference type="InterPro" id="IPR013087">
    <property type="entry name" value="Znf_C2H2_type"/>
</dbReference>